<accession>A0AAW0FY57</accession>
<protein>
    <recommendedName>
        <fullName evidence="3">SnoaL-like domain-containing protein</fullName>
    </recommendedName>
</protein>
<gene>
    <name evidence="1" type="ORF">QCA50_014333</name>
</gene>
<sequence length="195" mass="21821">MEGLTAVIFKHNELSVRGSKHPPETPHLVSYQYICILPMSGPVTGAIPANPSPQVQLILDFFTALCVGGWDQLNALTAEDFVQTINPKSLGFPARNKAEYIKWNQDGFHIFKDFKLSIYDIAEGYDSVTVHGGSDAVTPSGHRYNNEYSITYMLTSTPQGRKITREKQFADSHYSMEFFPAEKKRLEAAGLKACW</sequence>
<evidence type="ECO:0000313" key="2">
    <source>
        <dbReference type="Proteomes" id="UP001385951"/>
    </source>
</evidence>
<dbReference type="Gene3D" id="3.10.450.50">
    <property type="match status" value="1"/>
</dbReference>
<evidence type="ECO:0008006" key="3">
    <source>
        <dbReference type="Google" id="ProtNLM"/>
    </source>
</evidence>
<name>A0AAW0FY57_9APHY</name>
<keyword evidence="2" id="KW-1185">Reference proteome</keyword>
<dbReference type="AlphaFoldDB" id="A0AAW0FY57"/>
<dbReference type="Proteomes" id="UP001385951">
    <property type="component" value="Unassembled WGS sequence"/>
</dbReference>
<evidence type="ECO:0000313" key="1">
    <source>
        <dbReference type="EMBL" id="KAK7682533.1"/>
    </source>
</evidence>
<comment type="caution">
    <text evidence="1">The sequence shown here is derived from an EMBL/GenBank/DDBJ whole genome shotgun (WGS) entry which is preliminary data.</text>
</comment>
<proteinExistence type="predicted"/>
<dbReference type="SUPFAM" id="SSF54427">
    <property type="entry name" value="NTF2-like"/>
    <property type="match status" value="1"/>
</dbReference>
<reference evidence="1 2" key="1">
    <citation type="submission" date="2022-09" db="EMBL/GenBank/DDBJ databases">
        <authorList>
            <person name="Palmer J.M."/>
        </authorList>
    </citation>
    <scope>NUCLEOTIDE SEQUENCE [LARGE SCALE GENOMIC DNA]</scope>
    <source>
        <strain evidence="1 2">DSM 7382</strain>
    </source>
</reference>
<dbReference type="EMBL" id="JASBNA010000035">
    <property type="protein sequence ID" value="KAK7682533.1"/>
    <property type="molecule type" value="Genomic_DNA"/>
</dbReference>
<organism evidence="1 2">
    <name type="scientific">Cerrena zonata</name>
    <dbReference type="NCBI Taxonomy" id="2478898"/>
    <lineage>
        <taxon>Eukaryota</taxon>
        <taxon>Fungi</taxon>
        <taxon>Dikarya</taxon>
        <taxon>Basidiomycota</taxon>
        <taxon>Agaricomycotina</taxon>
        <taxon>Agaricomycetes</taxon>
        <taxon>Polyporales</taxon>
        <taxon>Cerrenaceae</taxon>
        <taxon>Cerrena</taxon>
    </lineage>
</organism>
<dbReference type="InterPro" id="IPR032710">
    <property type="entry name" value="NTF2-like_dom_sf"/>
</dbReference>